<dbReference type="EMBL" id="JAHRIN010001966">
    <property type="protein sequence ID" value="MEQ2192190.1"/>
    <property type="molecule type" value="Genomic_DNA"/>
</dbReference>
<evidence type="ECO:0000313" key="2">
    <source>
        <dbReference type="Proteomes" id="UP001434883"/>
    </source>
</evidence>
<keyword evidence="2" id="KW-1185">Reference proteome</keyword>
<evidence type="ECO:0000313" key="1">
    <source>
        <dbReference type="EMBL" id="MEQ2192190.1"/>
    </source>
</evidence>
<protein>
    <submittedName>
        <fullName evidence="1">Uncharacterized protein</fullName>
    </submittedName>
</protein>
<dbReference type="Proteomes" id="UP001434883">
    <property type="component" value="Unassembled WGS sequence"/>
</dbReference>
<organism evidence="1 2">
    <name type="scientific">Xenoophorus captivus</name>
    <dbReference type="NCBI Taxonomy" id="1517983"/>
    <lineage>
        <taxon>Eukaryota</taxon>
        <taxon>Metazoa</taxon>
        <taxon>Chordata</taxon>
        <taxon>Craniata</taxon>
        <taxon>Vertebrata</taxon>
        <taxon>Euteleostomi</taxon>
        <taxon>Actinopterygii</taxon>
        <taxon>Neopterygii</taxon>
        <taxon>Teleostei</taxon>
        <taxon>Neoteleostei</taxon>
        <taxon>Acanthomorphata</taxon>
        <taxon>Ovalentaria</taxon>
        <taxon>Atherinomorphae</taxon>
        <taxon>Cyprinodontiformes</taxon>
        <taxon>Goodeidae</taxon>
        <taxon>Xenoophorus</taxon>
    </lineage>
</organism>
<reference evidence="1 2" key="1">
    <citation type="submission" date="2021-06" db="EMBL/GenBank/DDBJ databases">
        <authorList>
            <person name="Palmer J.M."/>
        </authorList>
    </citation>
    <scope>NUCLEOTIDE SEQUENCE [LARGE SCALE GENOMIC DNA]</scope>
    <source>
        <strain evidence="1 2">XC_2019</strain>
        <tissue evidence="1">Muscle</tissue>
    </source>
</reference>
<name>A0ABV0Q8R6_9TELE</name>
<proteinExistence type="predicted"/>
<gene>
    <name evidence="1" type="ORF">XENOCAPTIV_008289</name>
</gene>
<comment type="caution">
    <text evidence="1">The sequence shown here is derived from an EMBL/GenBank/DDBJ whole genome shotgun (WGS) entry which is preliminary data.</text>
</comment>
<sequence>MRTEVTGVSQKMTGGGCWILPESNIISPVLRALSSKLLLPHQDTKRSVSQVLHNLQLYGSDFAGIISENAICNATAIKYLSSQYFLRSKKCVIESDYILQ</sequence>
<accession>A0ABV0Q8R6</accession>